<feature type="transmembrane region" description="Helical" evidence="1">
    <location>
        <begin position="127"/>
        <end position="151"/>
    </location>
</feature>
<dbReference type="InterPro" id="IPR022051">
    <property type="entry name" value="DUF3611"/>
</dbReference>
<reference evidence="2 3" key="1">
    <citation type="submission" date="2024-09" db="EMBL/GenBank/DDBJ databases">
        <title>Floridaenema gen nov. (Aerosakkonemataceae, Aerosakkonematales ord. nov., Cyanobacteria) from benthic tropical and subtropical fresh waters, with the description of four new species.</title>
        <authorList>
            <person name="Moretto J.A."/>
            <person name="Berthold D.E."/>
            <person name="Lefler F.W."/>
            <person name="Huang I.-S."/>
            <person name="Laughinghouse H. IV."/>
        </authorList>
    </citation>
    <scope>NUCLEOTIDE SEQUENCE [LARGE SCALE GENOMIC DNA]</scope>
    <source>
        <strain evidence="2 3">BLCC-F50</strain>
    </source>
</reference>
<accession>A0ABV4XRL0</accession>
<feature type="transmembrane region" description="Helical" evidence="1">
    <location>
        <begin position="175"/>
        <end position="202"/>
    </location>
</feature>
<dbReference type="RefSeq" id="WP_413264005.1">
    <property type="nucleotide sequence ID" value="NZ_JBHFNR010000109.1"/>
</dbReference>
<keyword evidence="1" id="KW-1133">Transmembrane helix</keyword>
<dbReference type="Proteomes" id="UP001576784">
    <property type="component" value="Unassembled WGS sequence"/>
</dbReference>
<comment type="caution">
    <text evidence="2">The sequence shown here is derived from an EMBL/GenBank/DDBJ whole genome shotgun (WGS) entry which is preliminary data.</text>
</comment>
<dbReference type="EMBL" id="JBHFNR010000109">
    <property type="protein sequence ID" value="MFB2894358.1"/>
    <property type="molecule type" value="Genomic_DNA"/>
</dbReference>
<keyword evidence="1" id="KW-0472">Membrane</keyword>
<dbReference type="PANTHER" id="PTHR34548:SF2">
    <property type="entry name" value="PROTEIN TIC 21, CHLOROPLASTIC"/>
    <property type="match status" value="1"/>
</dbReference>
<proteinExistence type="predicted"/>
<sequence>MQTHVQEAITDLKLKRIANVLHWTGWAAFWVQLILLAATSLMLILAISGRTFNRAIETTAPGGQVVNFNQGTTPGLGISMFWAGCGILALLFGLFIAFRLTRLARRLFNSNVVNHPHKSEVLKVLRWGVIAGLVGMLLTILGGGVAIGVLLSKSITQPQGVAIYDPNRIIRSLDIFVAAANMNGITAHFVGTVTFLSLINWLSRE</sequence>
<evidence type="ECO:0000313" key="3">
    <source>
        <dbReference type="Proteomes" id="UP001576784"/>
    </source>
</evidence>
<dbReference type="PANTHER" id="PTHR34548">
    <property type="entry name" value="PROTEIN TIC 21, CHLOROPLASTIC"/>
    <property type="match status" value="1"/>
</dbReference>
<evidence type="ECO:0000256" key="1">
    <source>
        <dbReference type="SAM" id="Phobius"/>
    </source>
</evidence>
<gene>
    <name evidence="2" type="ORF">ACE1CI_15730</name>
</gene>
<evidence type="ECO:0000313" key="2">
    <source>
        <dbReference type="EMBL" id="MFB2894358.1"/>
    </source>
</evidence>
<protein>
    <submittedName>
        <fullName evidence="2">DUF3611 family protein</fullName>
    </submittedName>
</protein>
<feature type="transmembrane region" description="Helical" evidence="1">
    <location>
        <begin position="20"/>
        <end position="47"/>
    </location>
</feature>
<name>A0ABV4XRL0_9CYAN</name>
<dbReference type="Pfam" id="PF12263">
    <property type="entry name" value="DUF3611"/>
    <property type="match status" value="1"/>
</dbReference>
<keyword evidence="3" id="KW-1185">Reference proteome</keyword>
<organism evidence="2 3">
    <name type="scientific">Floridaenema flaviceps BLCC-F50</name>
    <dbReference type="NCBI Taxonomy" id="3153642"/>
    <lineage>
        <taxon>Bacteria</taxon>
        <taxon>Bacillati</taxon>
        <taxon>Cyanobacteriota</taxon>
        <taxon>Cyanophyceae</taxon>
        <taxon>Oscillatoriophycideae</taxon>
        <taxon>Aerosakkonematales</taxon>
        <taxon>Aerosakkonemataceae</taxon>
        <taxon>Floridanema</taxon>
        <taxon>Floridanema flaviceps</taxon>
    </lineage>
</organism>
<keyword evidence="1" id="KW-0812">Transmembrane</keyword>
<feature type="transmembrane region" description="Helical" evidence="1">
    <location>
        <begin position="76"/>
        <end position="98"/>
    </location>
</feature>